<keyword evidence="2" id="KW-1185">Reference proteome</keyword>
<evidence type="ECO:0000313" key="2">
    <source>
        <dbReference type="Proteomes" id="UP000014629"/>
    </source>
</evidence>
<reference evidence="1 2" key="1">
    <citation type="submission" date="2013-02" db="EMBL/GenBank/DDBJ databases">
        <title>Draft Genome Sequence of Streptomyces aurantiacus, Which Produces Setomimycin.</title>
        <authorList>
            <person name="Gruening B.A."/>
            <person name="Praeg A."/>
            <person name="Erxleben A."/>
            <person name="Guenther S."/>
            <person name="Mueller M."/>
        </authorList>
    </citation>
    <scope>NUCLEOTIDE SEQUENCE [LARGE SCALE GENOMIC DNA]</scope>
    <source>
        <strain evidence="1 2">JA 4570</strain>
    </source>
</reference>
<comment type="caution">
    <text evidence="1">The sequence shown here is derived from an EMBL/GenBank/DDBJ whole genome shotgun (WGS) entry which is preliminary data.</text>
</comment>
<dbReference type="Proteomes" id="UP000014629">
    <property type="component" value="Unassembled WGS sequence"/>
</dbReference>
<accession>S4A7X9</accession>
<gene>
    <name evidence="1" type="ORF">STRAU_0061</name>
</gene>
<dbReference type="EMBL" id="AOPZ01000003">
    <property type="protein sequence ID" value="EPH46895.1"/>
    <property type="molecule type" value="Genomic_DNA"/>
</dbReference>
<organism evidence="1 2">
    <name type="scientific">Streptomyces aurantiacus JA 4570</name>
    <dbReference type="NCBI Taxonomy" id="1286094"/>
    <lineage>
        <taxon>Bacteria</taxon>
        <taxon>Bacillati</taxon>
        <taxon>Actinomycetota</taxon>
        <taxon>Actinomycetes</taxon>
        <taxon>Kitasatosporales</taxon>
        <taxon>Streptomycetaceae</taxon>
        <taxon>Streptomyces</taxon>
        <taxon>Streptomyces aurantiacus group</taxon>
    </lineage>
</organism>
<dbReference type="PATRIC" id="fig|1286094.4.peg.59"/>
<protein>
    <submittedName>
        <fullName evidence="1">Uncharacterized protein</fullName>
    </submittedName>
</protein>
<name>S4A7X9_9ACTN</name>
<sequence length="60" mass="6918">MKDAKAAKAERDAKVAAAEREFWRQIAQMKTRYHGAQTDIAEALGITRDYILKRTKEHTK</sequence>
<proteinExistence type="predicted"/>
<evidence type="ECO:0000313" key="1">
    <source>
        <dbReference type="EMBL" id="EPH46895.1"/>
    </source>
</evidence>
<dbReference type="AlphaFoldDB" id="S4A7X9"/>